<sequence>MHKLIKLIKPCCSASHRGASRGSACRRLRAATWILAIQSCYFCLPLVQSGSQKCYCFYRISTQVGRRRRSDDKNNAPMHASKQLTSNLKMEQDTSINGSA</sequence>
<gene>
    <name evidence="2" type="ORF">COEREDRAFT_7802</name>
</gene>
<feature type="region of interest" description="Disordered" evidence="1">
    <location>
        <begin position="64"/>
        <end position="100"/>
    </location>
</feature>
<accession>A0A2G5BDE9</accession>
<dbReference type="Proteomes" id="UP000242474">
    <property type="component" value="Unassembled WGS sequence"/>
</dbReference>
<keyword evidence="3" id="KW-1185">Reference proteome</keyword>
<evidence type="ECO:0000313" key="2">
    <source>
        <dbReference type="EMBL" id="PIA17035.1"/>
    </source>
</evidence>
<name>A0A2G5BDE9_COERN</name>
<protein>
    <submittedName>
        <fullName evidence="2">Uncharacterized protein</fullName>
    </submittedName>
</protein>
<organism evidence="2 3">
    <name type="scientific">Coemansia reversa (strain ATCC 12441 / NRRL 1564)</name>
    <dbReference type="NCBI Taxonomy" id="763665"/>
    <lineage>
        <taxon>Eukaryota</taxon>
        <taxon>Fungi</taxon>
        <taxon>Fungi incertae sedis</taxon>
        <taxon>Zoopagomycota</taxon>
        <taxon>Kickxellomycotina</taxon>
        <taxon>Kickxellomycetes</taxon>
        <taxon>Kickxellales</taxon>
        <taxon>Kickxellaceae</taxon>
        <taxon>Coemansia</taxon>
    </lineage>
</organism>
<proteinExistence type="predicted"/>
<dbReference type="AlphaFoldDB" id="A0A2G5BDE9"/>
<feature type="compositionally biased region" description="Polar residues" evidence="1">
    <location>
        <begin position="82"/>
        <end position="100"/>
    </location>
</feature>
<dbReference type="EMBL" id="KZ303496">
    <property type="protein sequence ID" value="PIA17035.1"/>
    <property type="molecule type" value="Genomic_DNA"/>
</dbReference>
<evidence type="ECO:0000256" key="1">
    <source>
        <dbReference type="SAM" id="MobiDB-lite"/>
    </source>
</evidence>
<evidence type="ECO:0000313" key="3">
    <source>
        <dbReference type="Proteomes" id="UP000242474"/>
    </source>
</evidence>
<reference evidence="2 3" key="1">
    <citation type="journal article" date="2015" name="Genome Biol. Evol.">
        <title>Phylogenomic analyses indicate that early fungi evolved digesting cell walls of algal ancestors of land plants.</title>
        <authorList>
            <person name="Chang Y."/>
            <person name="Wang S."/>
            <person name="Sekimoto S."/>
            <person name="Aerts A.L."/>
            <person name="Choi C."/>
            <person name="Clum A."/>
            <person name="LaButti K.M."/>
            <person name="Lindquist E.A."/>
            <person name="Yee Ngan C."/>
            <person name="Ohm R.A."/>
            <person name="Salamov A.A."/>
            <person name="Grigoriev I.V."/>
            <person name="Spatafora J.W."/>
            <person name="Berbee M.L."/>
        </authorList>
    </citation>
    <scope>NUCLEOTIDE SEQUENCE [LARGE SCALE GENOMIC DNA]</scope>
    <source>
        <strain evidence="2 3">NRRL 1564</strain>
    </source>
</reference>